<name>A0A3D9H1F9_9PROT</name>
<evidence type="ECO:0000313" key="3">
    <source>
        <dbReference type="Proteomes" id="UP000256845"/>
    </source>
</evidence>
<organism evidence="2 3">
    <name type="scientific">Aestuariispira insulae</name>
    <dbReference type="NCBI Taxonomy" id="1461337"/>
    <lineage>
        <taxon>Bacteria</taxon>
        <taxon>Pseudomonadati</taxon>
        <taxon>Pseudomonadota</taxon>
        <taxon>Alphaproteobacteria</taxon>
        <taxon>Rhodospirillales</taxon>
        <taxon>Kiloniellaceae</taxon>
        <taxon>Aestuariispira</taxon>
    </lineage>
</organism>
<evidence type="ECO:0000256" key="1">
    <source>
        <dbReference type="SAM" id="SignalP"/>
    </source>
</evidence>
<gene>
    <name evidence="2" type="ORF">DFP90_1302</name>
</gene>
<sequence length="269" mass="30413">MRQLLSRIAIFLWILFLPAFAQADELSDNRRFSKAEITNFVTELYRRNGTVAVNSPRFRKHDGYVRWTSKIVFVVDGVGPKGVERTSNLLHKVTDMLPLDIKMSQGNKVQGANFFITFTDQYQNVSDSLYLRQMHFPLIHPDDPLIQKMLVRADDKEKQVLASTIVQENGDVLASATLTVPSFSENNGFSEDAIILRSILLGLTGGHRVIKFRESHFALTPKDRSRSELFPMDRLFLSALYSDAIPSGITKEQAIPLIINQMIALQASN</sequence>
<proteinExistence type="predicted"/>
<comment type="caution">
    <text evidence="2">The sequence shown here is derived from an EMBL/GenBank/DDBJ whole genome shotgun (WGS) entry which is preliminary data.</text>
</comment>
<protein>
    <submittedName>
        <fullName evidence="2">Uncharacterized protein</fullName>
    </submittedName>
</protein>
<reference evidence="2 3" key="1">
    <citation type="submission" date="2018-07" db="EMBL/GenBank/DDBJ databases">
        <title>Genomic Encyclopedia of Type Strains, Phase III (KMG-III): the genomes of soil and plant-associated and newly described type strains.</title>
        <authorList>
            <person name="Whitman W."/>
        </authorList>
    </citation>
    <scope>NUCLEOTIDE SEQUENCE [LARGE SCALE GENOMIC DNA]</scope>
    <source>
        <strain evidence="2 3">CECT 8488</strain>
    </source>
</reference>
<accession>A0A3D9H1F9</accession>
<keyword evidence="3" id="KW-1185">Reference proteome</keyword>
<feature type="signal peptide" evidence="1">
    <location>
        <begin position="1"/>
        <end position="23"/>
    </location>
</feature>
<dbReference type="EMBL" id="QRDW01000030">
    <property type="protein sequence ID" value="RED43328.1"/>
    <property type="molecule type" value="Genomic_DNA"/>
</dbReference>
<evidence type="ECO:0000313" key="2">
    <source>
        <dbReference type="EMBL" id="RED43328.1"/>
    </source>
</evidence>
<keyword evidence="1" id="KW-0732">Signal</keyword>
<dbReference type="RefSeq" id="WP_115939693.1">
    <property type="nucleotide sequence ID" value="NZ_QRDW01000030.1"/>
</dbReference>
<dbReference type="Proteomes" id="UP000256845">
    <property type="component" value="Unassembled WGS sequence"/>
</dbReference>
<dbReference type="AlphaFoldDB" id="A0A3D9H1F9"/>
<feature type="chain" id="PRO_5017755619" evidence="1">
    <location>
        <begin position="24"/>
        <end position="269"/>
    </location>
</feature>